<evidence type="ECO:0000313" key="2">
    <source>
        <dbReference type="EMBL" id="AZU97270.1"/>
    </source>
</evidence>
<dbReference type="RefSeq" id="YP_009842655.1">
    <property type="nucleotide sequence ID" value="NC_048742.1"/>
</dbReference>
<feature type="transmembrane region" description="Helical" evidence="1">
    <location>
        <begin position="12"/>
        <end position="40"/>
    </location>
</feature>
<sequence length="44" mass="4839">MAKKQHQDSLEEFVYGCVGFIMIVGMVCGAVIVGLTWLAFELFG</sequence>
<organism evidence="2 3">
    <name type="scientific">Streptomyces phage Gilson</name>
    <dbReference type="NCBI Taxonomy" id="2488789"/>
    <lineage>
        <taxon>Viruses</taxon>
        <taxon>Duplodnaviria</taxon>
        <taxon>Heunggongvirae</taxon>
        <taxon>Uroviricota</taxon>
        <taxon>Caudoviricetes</taxon>
        <taxon>Stanwilliamsviridae</taxon>
        <taxon>Loccivirinae</taxon>
        <taxon>Gilsonvirus</taxon>
        <taxon>Gilsonvirus gilson</taxon>
    </lineage>
</organism>
<dbReference type="EMBL" id="MK061412">
    <property type="protein sequence ID" value="AZU97270.1"/>
    <property type="molecule type" value="Genomic_DNA"/>
</dbReference>
<evidence type="ECO:0000256" key="1">
    <source>
        <dbReference type="SAM" id="Phobius"/>
    </source>
</evidence>
<keyword evidence="1" id="KW-1133">Transmembrane helix</keyword>
<dbReference type="KEGG" id="vg:55612915"/>
<proteinExistence type="predicted"/>
<accession>A0A3Q9R4Z1</accession>
<dbReference type="Proteomes" id="UP000284334">
    <property type="component" value="Segment"/>
</dbReference>
<keyword evidence="1" id="KW-0472">Membrane</keyword>
<protein>
    <submittedName>
        <fullName evidence="2">Uncharacterized protein</fullName>
    </submittedName>
</protein>
<keyword evidence="1" id="KW-0812">Transmembrane</keyword>
<dbReference type="GeneID" id="55612915"/>
<reference evidence="2 3" key="1">
    <citation type="submission" date="2018-10" db="EMBL/GenBank/DDBJ databases">
        <authorList>
            <person name="Soria N.A."/>
            <person name="Batley M.G."/>
            <person name="Hanafy A."/>
            <person name="Singh N."/>
            <person name="Shaffer C.D."/>
            <person name="Weston-Hafer K.A."/>
            <person name="Russell D.A."/>
            <person name="Pope W.H."/>
            <person name="Jacobs-Sera D."/>
            <person name="Hendrix R.W."/>
            <person name="Hatfull G.F."/>
        </authorList>
    </citation>
    <scope>NUCLEOTIDE SEQUENCE [LARGE SCALE GENOMIC DNA]</scope>
</reference>
<name>A0A3Q9R4Z1_9CAUD</name>
<keyword evidence="3" id="KW-1185">Reference proteome</keyword>
<evidence type="ECO:0000313" key="3">
    <source>
        <dbReference type="Proteomes" id="UP000284334"/>
    </source>
</evidence>
<gene>
    <name evidence="2" type="primary">225</name>
    <name evidence="2" type="ORF">SEA_GILSON_225</name>
</gene>